<evidence type="ECO:0000313" key="1">
    <source>
        <dbReference type="EMBL" id="MEQ2222230.1"/>
    </source>
</evidence>
<gene>
    <name evidence="1" type="ORF">ILYODFUR_024017</name>
</gene>
<organism evidence="1 2">
    <name type="scientific">Ilyodon furcidens</name>
    <name type="common">goldbreast splitfin</name>
    <dbReference type="NCBI Taxonomy" id="33524"/>
    <lineage>
        <taxon>Eukaryota</taxon>
        <taxon>Metazoa</taxon>
        <taxon>Chordata</taxon>
        <taxon>Craniata</taxon>
        <taxon>Vertebrata</taxon>
        <taxon>Euteleostomi</taxon>
        <taxon>Actinopterygii</taxon>
        <taxon>Neopterygii</taxon>
        <taxon>Teleostei</taxon>
        <taxon>Neoteleostei</taxon>
        <taxon>Acanthomorphata</taxon>
        <taxon>Ovalentaria</taxon>
        <taxon>Atherinomorphae</taxon>
        <taxon>Cyprinodontiformes</taxon>
        <taxon>Goodeidae</taxon>
        <taxon>Ilyodon</taxon>
    </lineage>
</organism>
<comment type="caution">
    <text evidence="1">The sequence shown here is derived from an EMBL/GenBank/DDBJ whole genome shotgun (WGS) entry which is preliminary data.</text>
</comment>
<evidence type="ECO:0000313" key="2">
    <source>
        <dbReference type="Proteomes" id="UP001482620"/>
    </source>
</evidence>
<dbReference type="Proteomes" id="UP001482620">
    <property type="component" value="Unassembled WGS sequence"/>
</dbReference>
<dbReference type="EMBL" id="JAHRIQ010002807">
    <property type="protein sequence ID" value="MEQ2222230.1"/>
    <property type="molecule type" value="Genomic_DNA"/>
</dbReference>
<keyword evidence="2" id="KW-1185">Reference proteome</keyword>
<reference evidence="1 2" key="1">
    <citation type="submission" date="2021-06" db="EMBL/GenBank/DDBJ databases">
        <authorList>
            <person name="Palmer J.M."/>
        </authorList>
    </citation>
    <scope>NUCLEOTIDE SEQUENCE [LARGE SCALE GENOMIC DNA]</scope>
    <source>
        <strain evidence="2">if_2019</strain>
        <tissue evidence="1">Muscle</tissue>
    </source>
</reference>
<name>A0ABV0SPQ0_9TELE</name>
<accession>A0ABV0SPQ0</accession>
<proteinExistence type="predicted"/>
<sequence length="111" mass="12767">MKRLNVCPARSREPWHIHNCGARSHKNFMENKGAPIGPLPANTDIMFSLRSDLMITNDKNTYEFLHVNFVLSQEHILMKRKVPHVPIELVFLNPAEFAGITRCISFNHPSM</sequence>
<protein>
    <submittedName>
        <fullName evidence="1">Uncharacterized protein</fullName>
    </submittedName>
</protein>